<accession>D0P1U6</accession>
<dbReference type="RefSeq" id="XP_002895738.1">
    <property type="nucleotide sequence ID" value="XM_002895692.1"/>
</dbReference>
<dbReference type="Proteomes" id="UP000006643">
    <property type="component" value="Unassembled WGS sequence"/>
</dbReference>
<proteinExistence type="predicted"/>
<dbReference type="KEGG" id="pif:PITG_19945"/>
<name>D0P1U6_PHYIT</name>
<keyword evidence="2" id="KW-1185">Reference proteome</keyword>
<gene>
    <name evidence="1" type="ORF">PITG_19945</name>
</gene>
<dbReference type="EMBL" id="DS028257">
    <property type="protein sequence ID" value="EEY55079.1"/>
    <property type="molecule type" value="Genomic_DNA"/>
</dbReference>
<dbReference type="GeneID" id="9480501"/>
<sequence>MLPLHARRNGSQTTNRHSECIGLKPLLLELGLDVGKLIVHEDNQAAQHVAKGKGRSRHIDLRYHWVREQVQRRIIQIRYSKFNTFITTRLGMGRVGVSERATL</sequence>
<dbReference type="OrthoDB" id="125808at2759"/>
<evidence type="ECO:0000313" key="1">
    <source>
        <dbReference type="EMBL" id="EEY55079.1"/>
    </source>
</evidence>
<evidence type="ECO:0000313" key="2">
    <source>
        <dbReference type="Proteomes" id="UP000006643"/>
    </source>
</evidence>
<dbReference type="HOGENOM" id="CLU_2269074_0_0_1"/>
<organism evidence="1 2">
    <name type="scientific">Phytophthora infestans (strain T30-4)</name>
    <name type="common">Potato late blight agent</name>
    <dbReference type="NCBI Taxonomy" id="403677"/>
    <lineage>
        <taxon>Eukaryota</taxon>
        <taxon>Sar</taxon>
        <taxon>Stramenopiles</taxon>
        <taxon>Oomycota</taxon>
        <taxon>Peronosporomycetes</taxon>
        <taxon>Peronosporales</taxon>
        <taxon>Peronosporaceae</taxon>
        <taxon>Phytophthora</taxon>
    </lineage>
</organism>
<dbReference type="InParanoid" id="D0P1U6"/>
<dbReference type="VEuPathDB" id="FungiDB:PITG_19945"/>
<protein>
    <submittedName>
        <fullName evidence="1">Uncharacterized protein</fullName>
    </submittedName>
</protein>
<reference evidence="2" key="1">
    <citation type="journal article" date="2009" name="Nature">
        <title>Genome sequence and analysis of the Irish potato famine pathogen Phytophthora infestans.</title>
        <authorList>
            <consortium name="The Broad Institute Genome Sequencing Platform"/>
            <person name="Haas B.J."/>
            <person name="Kamoun S."/>
            <person name="Zody M.C."/>
            <person name="Jiang R.H."/>
            <person name="Handsaker R.E."/>
            <person name="Cano L.M."/>
            <person name="Grabherr M."/>
            <person name="Kodira C.D."/>
            <person name="Raffaele S."/>
            <person name="Torto-Alalibo T."/>
            <person name="Bozkurt T.O."/>
            <person name="Ah-Fong A.M."/>
            <person name="Alvarado L."/>
            <person name="Anderson V.L."/>
            <person name="Armstrong M.R."/>
            <person name="Avrova A."/>
            <person name="Baxter L."/>
            <person name="Beynon J."/>
            <person name="Boevink P.C."/>
            <person name="Bollmann S.R."/>
            <person name="Bos J.I."/>
            <person name="Bulone V."/>
            <person name="Cai G."/>
            <person name="Cakir C."/>
            <person name="Carrington J.C."/>
            <person name="Chawner M."/>
            <person name="Conti L."/>
            <person name="Costanzo S."/>
            <person name="Ewan R."/>
            <person name="Fahlgren N."/>
            <person name="Fischbach M.A."/>
            <person name="Fugelstad J."/>
            <person name="Gilroy E.M."/>
            <person name="Gnerre S."/>
            <person name="Green P.J."/>
            <person name="Grenville-Briggs L.J."/>
            <person name="Griffith J."/>
            <person name="Grunwald N.J."/>
            <person name="Horn K."/>
            <person name="Horner N.R."/>
            <person name="Hu C.H."/>
            <person name="Huitema E."/>
            <person name="Jeong D.H."/>
            <person name="Jones A.M."/>
            <person name="Jones J.D."/>
            <person name="Jones R.W."/>
            <person name="Karlsson E.K."/>
            <person name="Kunjeti S.G."/>
            <person name="Lamour K."/>
            <person name="Liu Z."/>
            <person name="Ma L."/>
            <person name="Maclean D."/>
            <person name="Chibucos M.C."/>
            <person name="McDonald H."/>
            <person name="McWalters J."/>
            <person name="Meijer H.J."/>
            <person name="Morgan W."/>
            <person name="Morris P.F."/>
            <person name="Munro C.A."/>
            <person name="O'Neill K."/>
            <person name="Ospina-Giraldo M."/>
            <person name="Pinzon A."/>
            <person name="Pritchard L."/>
            <person name="Ramsahoye B."/>
            <person name="Ren Q."/>
            <person name="Restrepo S."/>
            <person name="Roy S."/>
            <person name="Sadanandom A."/>
            <person name="Savidor A."/>
            <person name="Schornack S."/>
            <person name="Schwartz D.C."/>
            <person name="Schumann U.D."/>
            <person name="Schwessinger B."/>
            <person name="Seyer L."/>
            <person name="Sharpe T."/>
            <person name="Silvar C."/>
            <person name="Song J."/>
            <person name="Studholme D.J."/>
            <person name="Sykes S."/>
            <person name="Thines M."/>
            <person name="van de Vondervoort P.J."/>
            <person name="Phuntumart V."/>
            <person name="Wawra S."/>
            <person name="Weide R."/>
            <person name="Win J."/>
            <person name="Young C."/>
            <person name="Zhou S."/>
            <person name="Fry W."/>
            <person name="Meyers B.C."/>
            <person name="van West P."/>
            <person name="Ristaino J."/>
            <person name="Govers F."/>
            <person name="Birch P.R."/>
            <person name="Whisson S.C."/>
            <person name="Judelson H.S."/>
            <person name="Nusbaum C."/>
        </authorList>
    </citation>
    <scope>NUCLEOTIDE SEQUENCE [LARGE SCALE GENOMIC DNA]</scope>
    <source>
        <strain evidence="2">T30-4</strain>
    </source>
</reference>
<dbReference type="AlphaFoldDB" id="D0P1U6"/>